<dbReference type="GO" id="GO:0004519">
    <property type="term" value="F:endonuclease activity"/>
    <property type="evidence" value="ECO:0007669"/>
    <property type="project" value="UniProtKB-KW"/>
</dbReference>
<reference evidence="6 7" key="1">
    <citation type="journal article" date="2015" name="Genome Biol. Evol.">
        <title>The genome of winter moth (Operophtera brumata) provides a genomic perspective on sexual dimorphism and phenology.</title>
        <authorList>
            <person name="Derks M.F."/>
            <person name="Smit S."/>
            <person name="Salis L."/>
            <person name="Schijlen E."/>
            <person name="Bossers A."/>
            <person name="Mateman C."/>
            <person name="Pijl A.S."/>
            <person name="de Ridder D."/>
            <person name="Groenen M.A."/>
            <person name="Visser M.E."/>
            <person name="Megens H.J."/>
        </authorList>
    </citation>
    <scope>NUCLEOTIDE SEQUENCE [LARGE SCALE GENOMIC DNA]</scope>
    <source>
        <strain evidence="6">WM2013NL</strain>
        <tissue evidence="6">Head and thorax</tissue>
    </source>
</reference>
<dbReference type="PANTHER" id="PTHR37984:SF5">
    <property type="entry name" value="PROTEIN NYNRIN-LIKE"/>
    <property type="match status" value="1"/>
</dbReference>
<name>A0A0L7LEA9_OPEBR</name>
<dbReference type="Proteomes" id="UP000037510">
    <property type="component" value="Unassembled WGS sequence"/>
</dbReference>
<feature type="region of interest" description="Disordered" evidence="5">
    <location>
        <begin position="472"/>
        <end position="516"/>
    </location>
</feature>
<dbReference type="InterPro" id="IPR021109">
    <property type="entry name" value="Peptidase_aspartic_dom_sf"/>
</dbReference>
<dbReference type="SUPFAM" id="SSF50630">
    <property type="entry name" value="Acid proteases"/>
    <property type="match status" value="1"/>
</dbReference>
<dbReference type="STRING" id="104452.A0A0L7LEA9"/>
<keyword evidence="3" id="KW-0540">Nuclease</keyword>
<keyword evidence="2" id="KW-0548">Nucleotidyltransferase</keyword>
<dbReference type="Gene3D" id="2.40.70.10">
    <property type="entry name" value="Acid Proteases"/>
    <property type="match status" value="1"/>
</dbReference>
<sequence>MPYGKIDCFDLSSRKWTKYVSRVKQFIALNEIKDSLHVATLITVVGEPTYDLMCDLCAPNKPETKTFTELAGEELSLYLQTLKHLASTCNFAEKLEENLRDQFVSGLAGDEMRSRLFAEKDLDYKRAVELALALEAAETRGSAGAQGAASALVGAPEPPVHRIGGGGGTSAAHQARGSNQKCWRCGRQHPPDNCRYRRYNCDECGVRGHLKAMCKSARSSGDSAGDRSVGKSQRRNQFYIEMDSESEDSDFFNIVVDGEDDKLYVVPILVNNIPIDFEVDTGSKISAINERDYQIYFRNCQLSQCNLRFKGYTGGKILPIGFLNTTVCYSGAGEKREARDLPLYVIREGGPPLLGRSWLRHLKLKNIEIQMNNIGCDMSCSKTDSKWVEGQVKEQVGPSSFSINVPSANNTVKRHIDQMIIPKVNRKRFSLSCTTNDNSVVKSNVNSDMCKELPVVTHSEPVVAVSAASTAAASDAADDKSEGEQGNAFEMASSSPVVSKDAHYLRPRHNRHPSYN</sequence>
<evidence type="ECO:0000256" key="2">
    <source>
        <dbReference type="ARBA" id="ARBA00022695"/>
    </source>
</evidence>
<dbReference type="AlphaFoldDB" id="A0A0L7LEA9"/>
<dbReference type="PANTHER" id="PTHR37984">
    <property type="entry name" value="PROTEIN CBG26694"/>
    <property type="match status" value="1"/>
</dbReference>
<protein>
    <submittedName>
        <fullName evidence="6">Putative tick transposon</fullName>
    </submittedName>
</protein>
<keyword evidence="4" id="KW-0255">Endonuclease</keyword>
<keyword evidence="1" id="KW-0808">Transferase</keyword>
<evidence type="ECO:0000256" key="3">
    <source>
        <dbReference type="ARBA" id="ARBA00022722"/>
    </source>
</evidence>
<comment type="caution">
    <text evidence="6">The sequence shown here is derived from an EMBL/GenBank/DDBJ whole genome shotgun (WGS) entry which is preliminary data.</text>
</comment>
<accession>A0A0L7LEA9</accession>
<feature type="compositionally biased region" description="Basic residues" evidence="5">
    <location>
        <begin position="505"/>
        <end position="516"/>
    </location>
</feature>
<evidence type="ECO:0000256" key="1">
    <source>
        <dbReference type="ARBA" id="ARBA00022679"/>
    </source>
</evidence>
<evidence type="ECO:0000313" key="6">
    <source>
        <dbReference type="EMBL" id="KOB73878.1"/>
    </source>
</evidence>
<gene>
    <name evidence="6" type="ORF">OBRU01_09330</name>
</gene>
<keyword evidence="7" id="KW-1185">Reference proteome</keyword>
<evidence type="ECO:0000256" key="4">
    <source>
        <dbReference type="ARBA" id="ARBA00022759"/>
    </source>
</evidence>
<keyword evidence="4" id="KW-0378">Hydrolase</keyword>
<organism evidence="6 7">
    <name type="scientific">Operophtera brumata</name>
    <name type="common">Winter moth</name>
    <name type="synonym">Phalaena brumata</name>
    <dbReference type="NCBI Taxonomy" id="104452"/>
    <lineage>
        <taxon>Eukaryota</taxon>
        <taxon>Metazoa</taxon>
        <taxon>Ecdysozoa</taxon>
        <taxon>Arthropoda</taxon>
        <taxon>Hexapoda</taxon>
        <taxon>Insecta</taxon>
        <taxon>Pterygota</taxon>
        <taxon>Neoptera</taxon>
        <taxon>Endopterygota</taxon>
        <taxon>Lepidoptera</taxon>
        <taxon>Glossata</taxon>
        <taxon>Ditrysia</taxon>
        <taxon>Geometroidea</taxon>
        <taxon>Geometridae</taxon>
        <taxon>Larentiinae</taxon>
        <taxon>Operophtera</taxon>
    </lineage>
</organism>
<proteinExistence type="predicted"/>
<evidence type="ECO:0000313" key="7">
    <source>
        <dbReference type="Proteomes" id="UP000037510"/>
    </source>
</evidence>
<dbReference type="EMBL" id="JTDY01001428">
    <property type="protein sequence ID" value="KOB73878.1"/>
    <property type="molecule type" value="Genomic_DNA"/>
</dbReference>
<dbReference type="InterPro" id="IPR050951">
    <property type="entry name" value="Retrovirus_Pol_polyprotein"/>
</dbReference>
<evidence type="ECO:0000256" key="5">
    <source>
        <dbReference type="SAM" id="MobiDB-lite"/>
    </source>
</evidence>
<dbReference type="GO" id="GO:0016779">
    <property type="term" value="F:nucleotidyltransferase activity"/>
    <property type="evidence" value="ECO:0007669"/>
    <property type="project" value="UniProtKB-KW"/>
</dbReference>